<dbReference type="GO" id="GO:0008168">
    <property type="term" value="F:methyltransferase activity"/>
    <property type="evidence" value="ECO:0007669"/>
    <property type="project" value="UniProtKB-KW"/>
</dbReference>
<evidence type="ECO:0000259" key="1">
    <source>
        <dbReference type="Pfam" id="PF05050"/>
    </source>
</evidence>
<dbReference type="EMBL" id="JAHYXK010000006">
    <property type="protein sequence ID" value="MBW7467189.1"/>
    <property type="molecule type" value="Genomic_DNA"/>
</dbReference>
<reference evidence="2 3" key="1">
    <citation type="journal article" date="2016" name="Int. J. Syst. Evol. Microbiol.">
        <title>Pontibacter aydingkolensis sp. nov., isolated from soil of a salt lake.</title>
        <authorList>
            <person name="Osman G."/>
            <person name="Zhang T."/>
            <person name="Lou K."/>
            <person name="Gao Y."/>
            <person name="Chang W."/>
            <person name="Lin Q."/>
            <person name="Yang H.M."/>
            <person name="Huo X.D."/>
            <person name="Wang N."/>
        </authorList>
    </citation>
    <scope>NUCLEOTIDE SEQUENCE [LARGE SCALE GENOMIC DNA]</scope>
    <source>
        <strain evidence="2 3">KACC 19255</strain>
    </source>
</reference>
<keyword evidence="3" id="KW-1185">Reference proteome</keyword>
<gene>
    <name evidence="2" type="ORF">K0O23_08915</name>
</gene>
<dbReference type="InterPro" id="IPR006342">
    <property type="entry name" value="FkbM_mtfrase"/>
</dbReference>
<dbReference type="Gene3D" id="3.40.50.150">
    <property type="entry name" value="Vaccinia Virus protein VP39"/>
    <property type="match status" value="2"/>
</dbReference>
<accession>A0ABS7CTK7</accession>
<feature type="domain" description="Methyltransferase FkbM" evidence="1">
    <location>
        <begin position="194"/>
        <end position="258"/>
    </location>
</feature>
<dbReference type="SUPFAM" id="SSF53335">
    <property type="entry name" value="S-adenosyl-L-methionine-dependent methyltransferases"/>
    <property type="match status" value="1"/>
</dbReference>
<dbReference type="GO" id="GO:0032259">
    <property type="term" value="P:methylation"/>
    <property type="evidence" value="ECO:0007669"/>
    <property type="project" value="UniProtKB-KW"/>
</dbReference>
<dbReference type="InterPro" id="IPR029063">
    <property type="entry name" value="SAM-dependent_MTases_sf"/>
</dbReference>
<protein>
    <submittedName>
        <fullName evidence="2">FkbM family methyltransferase</fullName>
    </submittedName>
</protein>
<sequence length="289" mass="33587">MPTNALLKKLSLLTDKGLKKRLRKEILAYYKNIPQAETDPEIQEALAFLSNNRFHVFPYTFTDDYSSEQVQVYTDKNLGLKYVMHKGKKLYFKRTWGERKIKRNYVYLLLEQDLKSPHRYLADSFVVERGDVVVDAGAAEGNFALSVVEQVKKLYLFETDNEWVEALEATFAPWKDKVEIINKYVSNTNNEHYLTLDNFFEGKGAVNFIKADVEGAEADLLEGSKNILQNQQLKVAITTYHKQEDETELNDMLQQSGFKTEFSDGYMLFPHYGPFKPPYFRRGLIRAMK</sequence>
<comment type="caution">
    <text evidence="2">The sequence shown here is derived from an EMBL/GenBank/DDBJ whole genome shotgun (WGS) entry which is preliminary data.</text>
</comment>
<keyword evidence="2" id="KW-0489">Methyltransferase</keyword>
<name>A0ABS7CTK7_9BACT</name>
<organism evidence="2 3">
    <name type="scientific">Pontibacter aydingkolensis</name>
    <dbReference type="NCBI Taxonomy" id="1911536"/>
    <lineage>
        <taxon>Bacteria</taxon>
        <taxon>Pseudomonadati</taxon>
        <taxon>Bacteroidota</taxon>
        <taxon>Cytophagia</taxon>
        <taxon>Cytophagales</taxon>
        <taxon>Hymenobacteraceae</taxon>
        <taxon>Pontibacter</taxon>
    </lineage>
</organism>
<dbReference type="RefSeq" id="WP_219877078.1">
    <property type="nucleotide sequence ID" value="NZ_JAHYXK010000006.1"/>
</dbReference>
<proteinExistence type="predicted"/>
<evidence type="ECO:0000313" key="3">
    <source>
        <dbReference type="Proteomes" id="UP000813018"/>
    </source>
</evidence>
<keyword evidence="2" id="KW-0808">Transferase</keyword>
<dbReference type="Pfam" id="PF05050">
    <property type="entry name" value="Methyltransf_21"/>
    <property type="match status" value="1"/>
</dbReference>
<dbReference type="Proteomes" id="UP000813018">
    <property type="component" value="Unassembled WGS sequence"/>
</dbReference>
<evidence type="ECO:0000313" key="2">
    <source>
        <dbReference type="EMBL" id="MBW7467189.1"/>
    </source>
</evidence>